<dbReference type="GO" id="GO:1990879">
    <property type="term" value="C:CST complex"/>
    <property type="evidence" value="ECO:0007669"/>
    <property type="project" value="InterPro"/>
</dbReference>
<name>A0AA39V9Y2_9LECA</name>
<dbReference type="GO" id="GO:0016233">
    <property type="term" value="P:telomere capping"/>
    <property type="evidence" value="ECO:0007669"/>
    <property type="project" value="InterPro"/>
</dbReference>
<dbReference type="InterPro" id="IPR012340">
    <property type="entry name" value="NA-bd_OB-fold"/>
</dbReference>
<organism evidence="1 2">
    <name type="scientific">Cladonia borealis</name>
    <dbReference type="NCBI Taxonomy" id="184061"/>
    <lineage>
        <taxon>Eukaryota</taxon>
        <taxon>Fungi</taxon>
        <taxon>Dikarya</taxon>
        <taxon>Ascomycota</taxon>
        <taxon>Pezizomycotina</taxon>
        <taxon>Lecanoromycetes</taxon>
        <taxon>OSLEUM clade</taxon>
        <taxon>Lecanoromycetidae</taxon>
        <taxon>Lecanorales</taxon>
        <taxon>Lecanorineae</taxon>
        <taxon>Cladoniaceae</taxon>
        <taxon>Cladonia</taxon>
    </lineage>
</organism>
<comment type="caution">
    <text evidence="1">The sequence shown here is derived from an EMBL/GenBank/DDBJ whole genome shotgun (WGS) entry which is preliminary data.</text>
</comment>
<reference evidence="1" key="1">
    <citation type="submission" date="2023-03" db="EMBL/GenBank/DDBJ databases">
        <title>Complete genome of Cladonia borealis.</title>
        <authorList>
            <person name="Park H."/>
        </authorList>
    </citation>
    <scope>NUCLEOTIDE SEQUENCE</scope>
    <source>
        <strain evidence="1">ANT050790</strain>
    </source>
</reference>
<keyword evidence="2" id="KW-1185">Reference proteome</keyword>
<sequence>MSNGPLPTTITFLAHLPRHPQRTKVRFLGCVTKYDISTGVLELQHAYPSAYDMTVIAVVDLNLLLENLKREDVAVGAWVNIVGYVEEVINKREKAKDLNGNTGQGGISRVDLVKVQAIMLWSAGAIKIGEYERALTQRLDLTVVSG</sequence>
<dbReference type="AlphaFoldDB" id="A0AA39V9Y2"/>
<gene>
    <name evidence="1" type="ORF">JMJ35_000025</name>
</gene>
<dbReference type="Pfam" id="PF12658">
    <property type="entry name" value="Ten1"/>
    <property type="match status" value="1"/>
</dbReference>
<accession>A0AA39V9Y2</accession>
<dbReference type="EMBL" id="JAFEKC020000001">
    <property type="protein sequence ID" value="KAK0516870.1"/>
    <property type="molecule type" value="Genomic_DNA"/>
</dbReference>
<protein>
    <recommendedName>
        <fullName evidence="3">CST complex subunit Ten1</fullName>
    </recommendedName>
</protein>
<dbReference type="InterPro" id="IPR024222">
    <property type="entry name" value="Ten1_fungal"/>
</dbReference>
<dbReference type="Gene3D" id="2.40.50.140">
    <property type="entry name" value="Nucleic acid-binding proteins"/>
    <property type="match status" value="1"/>
</dbReference>
<evidence type="ECO:0008006" key="3">
    <source>
        <dbReference type="Google" id="ProtNLM"/>
    </source>
</evidence>
<evidence type="ECO:0000313" key="1">
    <source>
        <dbReference type="EMBL" id="KAK0516870.1"/>
    </source>
</evidence>
<dbReference type="GO" id="GO:0043047">
    <property type="term" value="F:single-stranded telomeric DNA binding"/>
    <property type="evidence" value="ECO:0007669"/>
    <property type="project" value="InterPro"/>
</dbReference>
<evidence type="ECO:0000313" key="2">
    <source>
        <dbReference type="Proteomes" id="UP001166286"/>
    </source>
</evidence>
<dbReference type="Proteomes" id="UP001166286">
    <property type="component" value="Unassembled WGS sequence"/>
</dbReference>
<proteinExistence type="predicted"/>